<evidence type="ECO:0000256" key="3">
    <source>
        <dbReference type="PROSITE-ProRule" id="PRU00492"/>
    </source>
</evidence>
<dbReference type="GO" id="GO:0031250">
    <property type="term" value="C:anaerobic ribonucleoside-triphosphate reductase complex"/>
    <property type="evidence" value="ECO:0007669"/>
    <property type="project" value="TreeGrafter"/>
</dbReference>
<gene>
    <name evidence="5" type="ORF">DRJ31_07530</name>
</gene>
<evidence type="ECO:0000256" key="1">
    <source>
        <dbReference type="ARBA" id="ARBA00022741"/>
    </source>
</evidence>
<dbReference type="GO" id="GO:0008998">
    <property type="term" value="F:ribonucleoside-triphosphate reductase (thioredoxin) activity"/>
    <property type="evidence" value="ECO:0007669"/>
    <property type="project" value="TreeGrafter"/>
</dbReference>
<dbReference type="GO" id="GO:0009265">
    <property type="term" value="P:2'-deoxyribonucleotide biosynthetic process"/>
    <property type="evidence" value="ECO:0007669"/>
    <property type="project" value="TreeGrafter"/>
</dbReference>
<keyword evidence="2 3" id="KW-0067">ATP-binding</keyword>
<dbReference type="GO" id="GO:0004748">
    <property type="term" value="F:ribonucleoside-diphosphate reductase activity, thioredoxin disulfide as acceptor"/>
    <property type="evidence" value="ECO:0007669"/>
    <property type="project" value="InterPro"/>
</dbReference>
<evidence type="ECO:0000313" key="6">
    <source>
        <dbReference type="Proteomes" id="UP000278475"/>
    </source>
</evidence>
<dbReference type="SUPFAM" id="SSF48168">
    <property type="entry name" value="R1 subunit of ribonucleotide reductase, N-terminal domain"/>
    <property type="match status" value="1"/>
</dbReference>
<evidence type="ECO:0000259" key="4">
    <source>
        <dbReference type="PROSITE" id="PS51161"/>
    </source>
</evidence>
<dbReference type="Gene3D" id="3.20.70.20">
    <property type="match status" value="1"/>
</dbReference>
<dbReference type="Pfam" id="PF00317">
    <property type="entry name" value="Ribonuc_red_lgN"/>
    <property type="match status" value="1"/>
</dbReference>
<protein>
    <recommendedName>
        <fullName evidence="4">ATP-cone domain-containing protein</fullName>
    </recommendedName>
</protein>
<evidence type="ECO:0000256" key="2">
    <source>
        <dbReference type="ARBA" id="ARBA00022840"/>
    </source>
</evidence>
<feature type="domain" description="ATP-cone" evidence="4">
    <location>
        <begin position="12"/>
        <end position="104"/>
    </location>
</feature>
<dbReference type="Pfam" id="PF03477">
    <property type="entry name" value="ATP-cone"/>
    <property type="match status" value="1"/>
</dbReference>
<proteinExistence type="predicted"/>
<dbReference type="InterPro" id="IPR013509">
    <property type="entry name" value="RNR_lsu_N"/>
</dbReference>
<dbReference type="Proteomes" id="UP000278475">
    <property type="component" value="Unassembled WGS sequence"/>
</dbReference>
<evidence type="ECO:0000313" key="5">
    <source>
        <dbReference type="EMBL" id="RLE48304.1"/>
    </source>
</evidence>
<organism evidence="5 6">
    <name type="scientific">Thermoproteota archaeon</name>
    <dbReference type="NCBI Taxonomy" id="2056631"/>
    <lineage>
        <taxon>Archaea</taxon>
        <taxon>Thermoproteota</taxon>
    </lineage>
</organism>
<keyword evidence="1 3" id="KW-0547">Nucleotide-binding</keyword>
<dbReference type="EMBL" id="QMQV01000082">
    <property type="protein sequence ID" value="RLE48304.1"/>
    <property type="molecule type" value="Genomic_DNA"/>
</dbReference>
<reference evidence="5 6" key="1">
    <citation type="submission" date="2018-06" db="EMBL/GenBank/DDBJ databases">
        <title>Extensive metabolic versatility and redundancy in microbially diverse, dynamic hydrothermal sediments.</title>
        <authorList>
            <person name="Dombrowski N."/>
            <person name="Teske A."/>
            <person name="Baker B.J."/>
        </authorList>
    </citation>
    <scope>NUCLEOTIDE SEQUENCE [LARGE SCALE GENOMIC DNA]</scope>
    <source>
        <strain evidence="5">B66_G16</strain>
    </source>
</reference>
<sequence length="174" mass="19954">MICEEEMSQQIEKVRKRDGRLESFQPSKIANAIALAFKAVGEKDGEVAEKLAAQVVKILEDKFKGSIPSVEDIQDVVEEVLMKSGYTKVAKAYILYRHRRSEVREAKKLLGVQDDLKLSVNAIRVLRRRYLLRNERGEIIETPSQMFRRVAHHVALADKFYGEDPSIAEESFFE</sequence>
<dbReference type="PROSITE" id="PS51161">
    <property type="entry name" value="ATP_CONE"/>
    <property type="match status" value="1"/>
</dbReference>
<dbReference type="InterPro" id="IPR008926">
    <property type="entry name" value="RNR_R1-su_N"/>
</dbReference>
<dbReference type="InterPro" id="IPR005144">
    <property type="entry name" value="ATP-cone_dom"/>
</dbReference>
<name>A0A497ELR4_9CREN</name>
<dbReference type="PANTHER" id="PTHR21075">
    <property type="entry name" value="ANAEROBIC RIBONUCLEOSIDE-TRIPHOSPHATE REDUCTASE"/>
    <property type="match status" value="1"/>
</dbReference>
<dbReference type="AlphaFoldDB" id="A0A497ELR4"/>
<dbReference type="GO" id="GO:0005524">
    <property type="term" value="F:ATP binding"/>
    <property type="evidence" value="ECO:0007669"/>
    <property type="project" value="UniProtKB-UniRule"/>
</dbReference>
<comment type="caution">
    <text evidence="5">The sequence shown here is derived from an EMBL/GenBank/DDBJ whole genome shotgun (WGS) entry which is preliminary data.</text>
</comment>
<dbReference type="PANTHER" id="PTHR21075:SF0">
    <property type="entry name" value="ANAEROBIC RIBONUCLEOSIDE-TRIPHOSPHATE REDUCTASE"/>
    <property type="match status" value="1"/>
</dbReference>
<feature type="non-terminal residue" evidence="5">
    <location>
        <position position="174"/>
    </location>
</feature>
<accession>A0A497ELR4</accession>